<evidence type="ECO:0000256" key="3">
    <source>
        <dbReference type="ARBA" id="ARBA00022679"/>
    </source>
</evidence>
<reference evidence="5" key="1">
    <citation type="submission" date="2020-11" db="EMBL/GenBank/DDBJ databases">
        <authorList>
            <person name="Kim M.K."/>
        </authorList>
    </citation>
    <scope>NUCLEOTIDE SEQUENCE</scope>
    <source>
        <strain evidence="5">BT350</strain>
    </source>
</reference>
<dbReference type="Gene3D" id="3.90.550.10">
    <property type="entry name" value="Spore Coat Polysaccharide Biosynthesis Protein SpsA, Chain A"/>
    <property type="match status" value="1"/>
</dbReference>
<dbReference type="EMBL" id="JADQDO010000004">
    <property type="protein sequence ID" value="MBF9233915.1"/>
    <property type="molecule type" value="Genomic_DNA"/>
</dbReference>
<evidence type="ECO:0000259" key="4">
    <source>
        <dbReference type="Pfam" id="PF00535"/>
    </source>
</evidence>
<dbReference type="SUPFAM" id="SSF53448">
    <property type="entry name" value="Nucleotide-diphospho-sugar transferases"/>
    <property type="match status" value="1"/>
</dbReference>
<gene>
    <name evidence="5" type="ORF">I2H38_11055</name>
</gene>
<name>A0A931FNQ9_9HYPH</name>
<comment type="similarity">
    <text evidence="1">Belongs to the glycosyltransferase 2 family.</text>
</comment>
<proteinExistence type="inferred from homology"/>
<dbReference type="Proteomes" id="UP000599312">
    <property type="component" value="Unassembled WGS sequence"/>
</dbReference>
<dbReference type="AlphaFoldDB" id="A0A931FNQ9"/>
<comment type="caution">
    <text evidence="5">The sequence shown here is derived from an EMBL/GenBank/DDBJ whole genome shotgun (WGS) entry which is preliminary data.</text>
</comment>
<evidence type="ECO:0000256" key="2">
    <source>
        <dbReference type="ARBA" id="ARBA00022676"/>
    </source>
</evidence>
<keyword evidence="6" id="KW-1185">Reference proteome</keyword>
<keyword evidence="3" id="KW-0808">Transferase</keyword>
<dbReference type="InterPro" id="IPR001173">
    <property type="entry name" value="Glyco_trans_2-like"/>
</dbReference>
<dbReference type="Pfam" id="PF00535">
    <property type="entry name" value="Glycos_transf_2"/>
    <property type="match status" value="1"/>
</dbReference>
<dbReference type="PANTHER" id="PTHR43179">
    <property type="entry name" value="RHAMNOSYLTRANSFERASE WBBL"/>
    <property type="match status" value="1"/>
</dbReference>
<feature type="domain" description="Glycosyltransferase 2-like" evidence="4">
    <location>
        <begin position="11"/>
        <end position="141"/>
    </location>
</feature>
<organism evidence="5 6">
    <name type="scientific">Microvirga alba</name>
    <dbReference type="NCBI Taxonomy" id="2791025"/>
    <lineage>
        <taxon>Bacteria</taxon>
        <taxon>Pseudomonadati</taxon>
        <taxon>Pseudomonadota</taxon>
        <taxon>Alphaproteobacteria</taxon>
        <taxon>Hyphomicrobiales</taxon>
        <taxon>Methylobacteriaceae</taxon>
        <taxon>Microvirga</taxon>
    </lineage>
</organism>
<protein>
    <submittedName>
        <fullName evidence="5">Glycosyltransferase</fullName>
    </submittedName>
</protein>
<dbReference type="GO" id="GO:0016757">
    <property type="term" value="F:glycosyltransferase activity"/>
    <property type="evidence" value="ECO:0007669"/>
    <property type="project" value="UniProtKB-KW"/>
</dbReference>
<dbReference type="InterPro" id="IPR029044">
    <property type="entry name" value="Nucleotide-diphossugar_trans"/>
</dbReference>
<evidence type="ECO:0000256" key="1">
    <source>
        <dbReference type="ARBA" id="ARBA00006739"/>
    </source>
</evidence>
<evidence type="ECO:0000313" key="6">
    <source>
        <dbReference type="Proteomes" id="UP000599312"/>
    </source>
</evidence>
<dbReference type="PANTHER" id="PTHR43179:SF12">
    <property type="entry name" value="GALACTOFURANOSYLTRANSFERASE GLFT2"/>
    <property type="match status" value="1"/>
</dbReference>
<sequence>MNQKRSADIAVIIPHYNDRDRLHRCLTALVADPEIGKADIVVVDNNSDQDLTPLRELFPSVRFFIETLPGAAAARNRGVRETSAPMLFFTDADCVPQAGWVAAGRAALDTSDIVGGAVELFDETPPPRNGAQSFEAVFAFNQKYYVEKKGFSVSANLLTWRHVFQDVGDFRPGVSEDVDWCHRARKRKFYLIYDSSVLVTHPTRANMNELRKKWRRVVCESFELQAGLPFPRVRWAVRAGLVLASPMLDLRKLILSNRLRTPKERAAGIIALFYLRALRAGWMVRQVFGWPV</sequence>
<accession>A0A931FNQ9</accession>
<keyword evidence="2" id="KW-0328">Glycosyltransferase</keyword>
<evidence type="ECO:0000313" key="5">
    <source>
        <dbReference type="EMBL" id="MBF9233915.1"/>
    </source>
</evidence>